<dbReference type="EMBL" id="KV460264">
    <property type="protein sequence ID" value="OBT92673.1"/>
    <property type="molecule type" value="Genomic_DNA"/>
</dbReference>
<dbReference type="AlphaFoldDB" id="A0A1B8GA05"/>
<sequence>MSGVYLPSMTFSAPNSAPSSRGPSRAASIISPKSPRRSTAEDYWTSPSANFGFQSAVGTPAASRAPSVKASKPAGEKKSLKSRVKSVLSKGTEEYWAGAVQNAKFGVLSPPVAQRI</sequence>
<name>A0A1B8GA05_9PEZI</name>
<keyword evidence="3" id="KW-1185">Reference proteome</keyword>
<dbReference type="GeneID" id="28843200"/>
<dbReference type="RefSeq" id="XP_018126406.1">
    <property type="nucleotide sequence ID" value="XM_018279223.2"/>
</dbReference>
<proteinExistence type="predicted"/>
<accession>A0A1B8GA05</accession>
<dbReference type="Proteomes" id="UP000091956">
    <property type="component" value="Unassembled WGS sequence"/>
</dbReference>
<feature type="region of interest" description="Disordered" evidence="1">
    <location>
        <begin position="1"/>
        <end position="43"/>
    </location>
</feature>
<feature type="compositionally biased region" description="Low complexity" evidence="1">
    <location>
        <begin position="12"/>
        <end position="31"/>
    </location>
</feature>
<dbReference type="OrthoDB" id="3439398at2759"/>
<feature type="region of interest" description="Disordered" evidence="1">
    <location>
        <begin position="62"/>
        <end position="83"/>
    </location>
</feature>
<evidence type="ECO:0000313" key="2">
    <source>
        <dbReference type="EMBL" id="OBT92673.1"/>
    </source>
</evidence>
<evidence type="ECO:0000313" key="3">
    <source>
        <dbReference type="Proteomes" id="UP000091956"/>
    </source>
</evidence>
<protein>
    <submittedName>
        <fullName evidence="2">Uncharacterized protein</fullName>
    </submittedName>
</protein>
<reference evidence="3" key="2">
    <citation type="journal article" date="2018" name="Nat. Commun.">
        <title>Extreme sensitivity to ultraviolet light in the fungal pathogen causing white-nose syndrome of bats.</title>
        <authorList>
            <person name="Palmer J.M."/>
            <person name="Drees K.P."/>
            <person name="Foster J.T."/>
            <person name="Lindner D.L."/>
        </authorList>
    </citation>
    <scope>NUCLEOTIDE SEQUENCE [LARGE SCALE GENOMIC DNA]</scope>
    <source>
        <strain evidence="3">UAMH 10579</strain>
    </source>
</reference>
<gene>
    <name evidence="2" type="ORF">VE01_09814</name>
</gene>
<organism evidence="2 3">
    <name type="scientific">Pseudogymnoascus verrucosus</name>
    <dbReference type="NCBI Taxonomy" id="342668"/>
    <lineage>
        <taxon>Eukaryota</taxon>
        <taxon>Fungi</taxon>
        <taxon>Dikarya</taxon>
        <taxon>Ascomycota</taxon>
        <taxon>Pezizomycotina</taxon>
        <taxon>Leotiomycetes</taxon>
        <taxon>Thelebolales</taxon>
        <taxon>Thelebolaceae</taxon>
        <taxon>Pseudogymnoascus</taxon>
    </lineage>
</organism>
<evidence type="ECO:0000256" key="1">
    <source>
        <dbReference type="SAM" id="MobiDB-lite"/>
    </source>
</evidence>
<reference evidence="2 3" key="1">
    <citation type="submission" date="2016-03" db="EMBL/GenBank/DDBJ databases">
        <title>Comparative genomics of Pseudogymnoascus destructans, the fungus causing white-nose syndrome of bats.</title>
        <authorList>
            <person name="Palmer J.M."/>
            <person name="Drees K.P."/>
            <person name="Foster J.T."/>
            <person name="Lindner D.L."/>
        </authorList>
    </citation>
    <scope>NUCLEOTIDE SEQUENCE [LARGE SCALE GENOMIC DNA]</scope>
    <source>
        <strain evidence="2 3">UAMH 10579</strain>
    </source>
</reference>